<keyword evidence="3" id="KW-0722">Serine protease inhibitor</keyword>
<comment type="caution">
    <text evidence="6">The sequence shown here is derived from an EMBL/GenBank/DDBJ whole genome shotgun (WGS) entry which is preliminary data.</text>
</comment>
<dbReference type="SMART" id="SM00452">
    <property type="entry name" value="STI"/>
    <property type="match status" value="1"/>
</dbReference>
<dbReference type="PRINTS" id="PR00291">
    <property type="entry name" value="KUNITZINHBTR"/>
</dbReference>
<evidence type="ECO:0000313" key="7">
    <source>
        <dbReference type="Proteomes" id="UP001293593"/>
    </source>
</evidence>
<dbReference type="GO" id="GO:0004867">
    <property type="term" value="F:serine-type endopeptidase inhibitor activity"/>
    <property type="evidence" value="ECO:0007669"/>
    <property type="project" value="UniProtKB-KW"/>
</dbReference>
<proteinExistence type="inferred from homology"/>
<keyword evidence="4" id="KW-1015">Disulfide bond</keyword>
<evidence type="ECO:0000256" key="2">
    <source>
        <dbReference type="ARBA" id="ARBA00022690"/>
    </source>
</evidence>
<keyword evidence="7" id="KW-1185">Reference proteome</keyword>
<reference evidence="6" key="1">
    <citation type="submission" date="2023-10" db="EMBL/GenBank/DDBJ databases">
        <title>Chromosome-level genome of the transformable northern wattle, Acacia crassicarpa.</title>
        <authorList>
            <person name="Massaro I."/>
            <person name="Sinha N.R."/>
            <person name="Poethig S."/>
            <person name="Leichty A.R."/>
        </authorList>
    </citation>
    <scope>NUCLEOTIDE SEQUENCE</scope>
    <source>
        <strain evidence="6">Acra3RX</strain>
        <tissue evidence="6">Leaf</tissue>
    </source>
</reference>
<sequence length="201" mass="21888">MKSSLIALFTLFAFIASSAKAEFVVDVNGQPVINGGTYYIQPYIWAIGGGLRVGITGNETCPLSVVVSPFEVDKGLSWRISSPLKILYVRTNSRVDFSVEGKLPNCAPSPKSWTIVEEEHGVESVKISGYKNTIKGVFKIQKYTQIAYKIVFCSTDGDSCGDIGLSNRRLVITDDNPLGLVFVKAESTEVSKQVINNVLEA</sequence>
<comment type="similarity">
    <text evidence="1">Belongs to the protease inhibitor I3 (leguminous Kunitz-type inhibitor) family.</text>
</comment>
<organism evidence="6 7">
    <name type="scientific">Acacia crassicarpa</name>
    <name type="common">northern wattle</name>
    <dbReference type="NCBI Taxonomy" id="499986"/>
    <lineage>
        <taxon>Eukaryota</taxon>
        <taxon>Viridiplantae</taxon>
        <taxon>Streptophyta</taxon>
        <taxon>Embryophyta</taxon>
        <taxon>Tracheophyta</taxon>
        <taxon>Spermatophyta</taxon>
        <taxon>Magnoliopsida</taxon>
        <taxon>eudicotyledons</taxon>
        <taxon>Gunneridae</taxon>
        <taxon>Pentapetalae</taxon>
        <taxon>rosids</taxon>
        <taxon>fabids</taxon>
        <taxon>Fabales</taxon>
        <taxon>Fabaceae</taxon>
        <taxon>Caesalpinioideae</taxon>
        <taxon>mimosoid clade</taxon>
        <taxon>Acacieae</taxon>
        <taxon>Acacia</taxon>
    </lineage>
</organism>
<accession>A0AAE1MJA5</accession>
<dbReference type="Gene3D" id="2.80.10.50">
    <property type="match status" value="1"/>
</dbReference>
<evidence type="ECO:0000256" key="4">
    <source>
        <dbReference type="ARBA" id="ARBA00023157"/>
    </source>
</evidence>
<dbReference type="InterPro" id="IPR011065">
    <property type="entry name" value="Kunitz_inhibitor_STI-like_sf"/>
</dbReference>
<dbReference type="InterPro" id="IPR002160">
    <property type="entry name" value="Prot_inh_Kunz-lg"/>
</dbReference>
<evidence type="ECO:0000256" key="5">
    <source>
        <dbReference type="SAM" id="SignalP"/>
    </source>
</evidence>
<dbReference type="PANTHER" id="PTHR33107:SF81">
    <property type="entry name" value="TRYPSIN INHIBITOR A"/>
    <property type="match status" value="1"/>
</dbReference>
<keyword evidence="5" id="KW-0732">Signal</keyword>
<evidence type="ECO:0000313" key="6">
    <source>
        <dbReference type="EMBL" id="KAK4269872.1"/>
    </source>
</evidence>
<protein>
    <submittedName>
        <fullName evidence="6">Uncharacterized protein</fullName>
    </submittedName>
</protein>
<dbReference type="SUPFAM" id="SSF50386">
    <property type="entry name" value="STI-like"/>
    <property type="match status" value="1"/>
</dbReference>
<dbReference type="AlphaFoldDB" id="A0AAE1MJA5"/>
<gene>
    <name evidence="6" type="ORF">QN277_022971</name>
</gene>
<dbReference type="Pfam" id="PF00197">
    <property type="entry name" value="Kunitz_legume"/>
    <property type="match status" value="1"/>
</dbReference>
<evidence type="ECO:0000256" key="1">
    <source>
        <dbReference type="ARBA" id="ARBA00005440"/>
    </source>
</evidence>
<dbReference type="Proteomes" id="UP001293593">
    <property type="component" value="Unassembled WGS sequence"/>
</dbReference>
<keyword evidence="2" id="KW-0646">Protease inhibitor</keyword>
<name>A0AAE1MJA5_9FABA</name>
<evidence type="ECO:0000256" key="3">
    <source>
        <dbReference type="ARBA" id="ARBA00022900"/>
    </source>
</evidence>
<dbReference type="PANTHER" id="PTHR33107">
    <property type="entry name" value="KUNITZ TRYPSIN INHIBITOR 2"/>
    <property type="match status" value="1"/>
</dbReference>
<feature type="signal peptide" evidence="5">
    <location>
        <begin position="1"/>
        <end position="21"/>
    </location>
</feature>
<dbReference type="EMBL" id="JAWXYG010000006">
    <property type="protein sequence ID" value="KAK4269872.1"/>
    <property type="molecule type" value="Genomic_DNA"/>
</dbReference>
<dbReference type="PROSITE" id="PS00283">
    <property type="entry name" value="SOYBEAN_KUNITZ"/>
    <property type="match status" value="1"/>
</dbReference>
<feature type="chain" id="PRO_5042138032" evidence="5">
    <location>
        <begin position="22"/>
        <end position="201"/>
    </location>
</feature>